<name>A0ABR3FS23_9AGAR</name>
<evidence type="ECO:0000313" key="2">
    <source>
        <dbReference type="Proteomes" id="UP001465976"/>
    </source>
</evidence>
<evidence type="ECO:0000313" key="1">
    <source>
        <dbReference type="EMBL" id="KAL0578180.1"/>
    </source>
</evidence>
<gene>
    <name evidence="1" type="ORF">V5O48_003811</name>
</gene>
<organism evidence="1 2">
    <name type="scientific">Marasmius crinis-equi</name>
    <dbReference type="NCBI Taxonomy" id="585013"/>
    <lineage>
        <taxon>Eukaryota</taxon>
        <taxon>Fungi</taxon>
        <taxon>Dikarya</taxon>
        <taxon>Basidiomycota</taxon>
        <taxon>Agaricomycotina</taxon>
        <taxon>Agaricomycetes</taxon>
        <taxon>Agaricomycetidae</taxon>
        <taxon>Agaricales</taxon>
        <taxon>Marasmiineae</taxon>
        <taxon>Marasmiaceae</taxon>
        <taxon>Marasmius</taxon>
    </lineage>
</organism>
<keyword evidence="2" id="KW-1185">Reference proteome</keyword>
<comment type="caution">
    <text evidence="1">The sequence shown here is derived from an EMBL/GenBank/DDBJ whole genome shotgun (WGS) entry which is preliminary data.</text>
</comment>
<dbReference type="PANTHER" id="PTHR46177">
    <property type="entry name" value="INTEGRASE CATALYTIC DOMAIN-CONTAINING PROTEIN"/>
    <property type="match status" value="1"/>
</dbReference>
<evidence type="ECO:0008006" key="3">
    <source>
        <dbReference type="Google" id="ProtNLM"/>
    </source>
</evidence>
<dbReference type="PANTHER" id="PTHR46177:SF1">
    <property type="entry name" value="INTEGRASE CATALYTIC DOMAIN-CONTAINING PROTEIN"/>
    <property type="match status" value="1"/>
</dbReference>
<protein>
    <recommendedName>
        <fullName evidence="3">Transposase</fullName>
    </recommendedName>
</protein>
<dbReference type="EMBL" id="JBAHYK010000115">
    <property type="protein sequence ID" value="KAL0578180.1"/>
    <property type="molecule type" value="Genomic_DNA"/>
</dbReference>
<dbReference type="Proteomes" id="UP001465976">
    <property type="component" value="Unassembled WGS sequence"/>
</dbReference>
<sequence length="414" mass="46832">MPNKEGVNGYHNGTRPPDNELSQYLHDLAFQNLSLEERRRYVSGKFGYFISVAKLKKLNKKFNVPSVRKPPPLPVVITAVCSAAGSDIACQNGPNSIRDQIRQNRRMLIPRDTVRTIMHDNFPNGADLRFPGKHVPRRRGTLKIGRGVHQEVHCDGHEKLSSKALRMGSVGIDIYGMRCHTSGRILHEVAIPHSRCSSTIGHVYLDCAEKYGMIPEKVTVDGGNETGEMYACHVALRQKYRPDLDTESCPDWVSLPSTQNIVIESSWKQMLKFNGKTLRLAIASGFEAGFFVYTNEVHWIWSKVVQTALDEFGNYWNSHKTRRQRSAEIPTGTSPMVIYDFPGDYGLVNCGIPVEQADIEALRASIPRSREDCFRWVPEEWDTRITAAFVDIGSPSLNHMNAWDTFVKLYNLIK</sequence>
<proteinExistence type="predicted"/>
<accession>A0ABR3FS23</accession>
<reference evidence="1 2" key="1">
    <citation type="submission" date="2024-02" db="EMBL/GenBank/DDBJ databases">
        <title>A draft genome for the cacao thread blight pathogen Marasmius crinis-equi.</title>
        <authorList>
            <person name="Cohen S.P."/>
            <person name="Baruah I.K."/>
            <person name="Amoako-Attah I."/>
            <person name="Bukari Y."/>
            <person name="Meinhardt L.W."/>
            <person name="Bailey B.A."/>
        </authorList>
    </citation>
    <scope>NUCLEOTIDE SEQUENCE [LARGE SCALE GENOMIC DNA]</scope>
    <source>
        <strain evidence="1 2">GH-76</strain>
    </source>
</reference>